<protein>
    <recommendedName>
        <fullName evidence="1">Transcription regulator PadR N-terminal domain-containing protein</fullName>
    </recommendedName>
</protein>
<dbReference type="PANTHER" id="PTHR33169">
    <property type="entry name" value="PADR-FAMILY TRANSCRIPTIONAL REGULATOR"/>
    <property type="match status" value="1"/>
</dbReference>
<dbReference type="AlphaFoldDB" id="A0A919N0K1"/>
<dbReference type="RefSeq" id="WP_203786702.1">
    <property type="nucleotide sequence ID" value="NZ_BOMV01000076.1"/>
</dbReference>
<dbReference type="Pfam" id="PF03551">
    <property type="entry name" value="PadR"/>
    <property type="match status" value="1"/>
</dbReference>
<reference evidence="2" key="1">
    <citation type="submission" date="2021-01" db="EMBL/GenBank/DDBJ databases">
        <title>Whole genome shotgun sequence of Actinoplanes rishiriensis NBRC 108556.</title>
        <authorList>
            <person name="Komaki H."/>
            <person name="Tamura T."/>
        </authorList>
    </citation>
    <scope>NUCLEOTIDE SEQUENCE</scope>
    <source>
        <strain evidence="2">NBRC 108556</strain>
    </source>
</reference>
<name>A0A919N0K1_9ACTN</name>
<feature type="domain" description="Transcription regulator PadR N-terminal" evidence="1">
    <location>
        <begin position="8"/>
        <end position="81"/>
    </location>
</feature>
<dbReference type="InterPro" id="IPR036390">
    <property type="entry name" value="WH_DNA-bd_sf"/>
</dbReference>
<proteinExistence type="predicted"/>
<gene>
    <name evidence="2" type="ORF">Ari01nite_71900</name>
</gene>
<dbReference type="InterPro" id="IPR052509">
    <property type="entry name" value="Metal_resp_DNA-bind_regulator"/>
</dbReference>
<dbReference type="InterPro" id="IPR036388">
    <property type="entry name" value="WH-like_DNA-bd_sf"/>
</dbReference>
<dbReference type="PANTHER" id="PTHR33169:SF13">
    <property type="entry name" value="PADR-FAMILY TRANSCRIPTIONAL REGULATOR"/>
    <property type="match status" value="1"/>
</dbReference>
<evidence type="ECO:0000313" key="3">
    <source>
        <dbReference type="Proteomes" id="UP000636960"/>
    </source>
</evidence>
<organism evidence="2 3">
    <name type="scientific">Paractinoplanes rishiriensis</name>
    <dbReference type="NCBI Taxonomy" id="1050105"/>
    <lineage>
        <taxon>Bacteria</taxon>
        <taxon>Bacillati</taxon>
        <taxon>Actinomycetota</taxon>
        <taxon>Actinomycetes</taxon>
        <taxon>Micromonosporales</taxon>
        <taxon>Micromonosporaceae</taxon>
        <taxon>Paractinoplanes</taxon>
    </lineage>
</organism>
<dbReference type="InterPro" id="IPR005149">
    <property type="entry name" value="Tscrpt_reg_PadR_N"/>
</dbReference>
<dbReference type="Gene3D" id="1.10.10.10">
    <property type="entry name" value="Winged helix-like DNA-binding domain superfamily/Winged helix DNA-binding domain"/>
    <property type="match status" value="1"/>
</dbReference>
<dbReference type="SUPFAM" id="SSF46785">
    <property type="entry name" value="Winged helix' DNA-binding domain"/>
    <property type="match status" value="1"/>
</dbReference>
<comment type="caution">
    <text evidence="2">The sequence shown here is derived from an EMBL/GenBank/DDBJ whole genome shotgun (WGS) entry which is preliminary data.</text>
</comment>
<accession>A0A919N0K1</accession>
<dbReference type="EMBL" id="BOMV01000076">
    <property type="protein sequence ID" value="GIE99725.1"/>
    <property type="molecule type" value="Genomic_DNA"/>
</dbReference>
<evidence type="ECO:0000259" key="1">
    <source>
        <dbReference type="Pfam" id="PF03551"/>
    </source>
</evidence>
<evidence type="ECO:0000313" key="2">
    <source>
        <dbReference type="EMBL" id="GIE99725.1"/>
    </source>
</evidence>
<keyword evidence="3" id="KW-1185">Reference proteome</keyword>
<dbReference type="Proteomes" id="UP000636960">
    <property type="component" value="Unassembled WGS sequence"/>
</dbReference>
<sequence length="109" mass="11648">MRQATYFILAALQSGPKHGYGIIKQADELSQGRVRLATGTLYTALDRLTGEGLVQAVNEEIVNGRARRYYDLTPDGRAALHAEAAHLAAAARVVTDRMSTAVRPAAGIA</sequence>